<evidence type="ECO:0000313" key="2">
    <source>
        <dbReference type="Proteomes" id="UP000007719"/>
    </source>
</evidence>
<name>B8E3D8_DICTD</name>
<dbReference type="InParanoid" id="B8E3D8"/>
<dbReference type="SUPFAM" id="SSF49785">
    <property type="entry name" value="Galactose-binding domain-like"/>
    <property type="match status" value="3"/>
</dbReference>
<dbReference type="KEGG" id="dtu:Dtur_1740"/>
<dbReference type="AlphaFoldDB" id="B8E3D8"/>
<dbReference type="EMBL" id="CP001251">
    <property type="protein sequence ID" value="ACK43012.1"/>
    <property type="molecule type" value="Genomic_DNA"/>
</dbReference>
<dbReference type="Gene3D" id="3.20.20.80">
    <property type="entry name" value="Glycosidases"/>
    <property type="match status" value="1"/>
</dbReference>
<dbReference type="RefSeq" id="WP_012584087.1">
    <property type="nucleotide sequence ID" value="NC_011661.1"/>
</dbReference>
<reference evidence="2" key="1">
    <citation type="journal article" date="2016" name="Front. Microbiol.">
        <title>The complete genome sequence of hyperthermophile Dictyoglomus turgidum DSM 6724 reveals a specialized carbohydrate fermentor.</title>
        <authorList>
            <person name="Brumm P.J."/>
            <person name="Gowda K."/>
            <person name="Robb F.T."/>
            <person name="Mead D.A."/>
        </authorList>
    </citation>
    <scope>NUCLEOTIDE SEQUENCE [LARGE SCALE GENOMIC DNA]</scope>
    <source>
        <strain evidence="2">DSM 6724 / Z-1310</strain>
    </source>
</reference>
<dbReference type="InterPro" id="IPR008979">
    <property type="entry name" value="Galactose-bd-like_sf"/>
</dbReference>
<dbReference type="Gene3D" id="2.60.120.260">
    <property type="entry name" value="Galactose-binding domain-like"/>
    <property type="match status" value="3"/>
</dbReference>
<dbReference type="HOGENOM" id="CLU_005346_0_0_0"/>
<accession>B8E3D8</accession>
<dbReference type="InterPro" id="IPR017853">
    <property type="entry name" value="GH"/>
</dbReference>
<dbReference type="CDD" id="cd04081">
    <property type="entry name" value="CBM35_galactosidase-like"/>
    <property type="match status" value="1"/>
</dbReference>
<keyword evidence="2" id="KW-1185">Reference proteome</keyword>
<dbReference type="CAZy" id="GH39">
    <property type="family name" value="Glycoside Hydrolase Family 39"/>
</dbReference>
<dbReference type="PATRIC" id="fig|515635.4.peg.1792"/>
<proteinExistence type="predicted"/>
<dbReference type="STRING" id="515635.Dtur_1740"/>
<dbReference type="SUPFAM" id="SSF51445">
    <property type="entry name" value="(Trans)glycosidases"/>
    <property type="match status" value="1"/>
</dbReference>
<dbReference type="eggNOG" id="COG1208">
    <property type="taxonomic scope" value="Bacteria"/>
</dbReference>
<dbReference type="EnsemblBacteria" id="ACK43012">
    <property type="protein sequence ID" value="ACK43012"/>
    <property type="gene ID" value="Dtur_1740"/>
</dbReference>
<organism evidence="1 2">
    <name type="scientific">Dictyoglomus turgidum (strain DSM 6724 / Z-1310)</name>
    <dbReference type="NCBI Taxonomy" id="515635"/>
    <lineage>
        <taxon>Bacteria</taxon>
        <taxon>Pseudomonadati</taxon>
        <taxon>Dictyoglomota</taxon>
        <taxon>Dictyoglomia</taxon>
        <taxon>Dictyoglomales</taxon>
        <taxon>Dictyoglomaceae</taxon>
        <taxon>Dictyoglomus</taxon>
    </lineage>
</organism>
<dbReference type="OrthoDB" id="9809583at2"/>
<evidence type="ECO:0008006" key="3">
    <source>
        <dbReference type="Google" id="ProtNLM"/>
    </source>
</evidence>
<dbReference type="CAZy" id="CBM35">
    <property type="family name" value="Carbohydrate-Binding Module Family 35"/>
</dbReference>
<dbReference type="Proteomes" id="UP000007719">
    <property type="component" value="Chromosome"/>
</dbReference>
<sequence>MAIFKKIFILLMIGGIFIMGISSAKSTVKFIEIDASKRLGKIIHGAIGGHYALSEPDVPSILVLSSLKIYTVNQKPPYGMQHPGADALRVAETFFKAGGKFLQVYLQDIYANWPYEKGSDIDNDGIPDDFLQKVESIVKNIKNTVYASKIVYVPFNEPDAIWYNNDSIWRGDINNSTFLKAWKKIYDFIKGIDKGAVIAGPNLAIYKADFMKNFMTFCKENNCIPDIITWHELNNRFYGFYEKNYQNYREIEKSLNIEPRHISINEYGTFSDLSVPGKLVQWISRFERTGVSACLAYWHTAGNFDDLVVDNNSPNGGWWVYKWYSDMDGELLETKVPYPNLEDLSALSVLNEKNKMLWVLFGGDDTDIEVNISNLPDDFIGKVFVKVYKADWSGYDGALFKPSVILEEIRNVENAFLKISIPRINKTSAYFLIMQKTEKDKIYRENFKSAQLSYEAELAKISNAKVFDDGTETNPNNNMYSNGKGVLLENTNSSLIFEVDLPYDGTYMFDIFYSNGNRQNNSGLIVDGYMKIDDGKYTKISLNPTTNWRFVGKHTGFIYFKRGKHKIIISRNDGKNVSLHPFDLDKISFTYVTSEKVHEDVNPQIYEAEEARLDDGLSLYYSKACSGASLVSGIGSDKKIKFVVSVDEDAYYLISIAYSTYGKDYIKMKLTLNYGPYKILNLPYTESIDKDFITNQVMFLQRGINILEISGVDKSKFCLDYIEIRKTHNYDHFIRKIEAEDKQNIISGRVKIFNSSYASSGGHVGEIGMGDENYLKIFLPNIVEDGYYAIVVHYSNGEILGTHQYNVNVIDRCALFELDDRELGEFYFRNTNGFETFKTKVIYTKLEVGNNFIKIYNPHKISSPALPSPWAPNIDKISVCPVFIE</sequence>
<gene>
    <name evidence="1" type="ordered locus">Dtur_1740</name>
</gene>
<evidence type="ECO:0000313" key="1">
    <source>
        <dbReference type="EMBL" id="ACK43012.1"/>
    </source>
</evidence>
<protein>
    <recommendedName>
        <fullName evidence="3">CBM6 domain-containing protein</fullName>
    </recommendedName>
</protein>